<gene>
    <name evidence="2" type="ORF">HDA44_002099</name>
</gene>
<sequence length="218" mass="23629">MNLDDELRALGRSVVVPPVDSGLTDAVLQRVADLPVRKRLRDRWRVFFAGLLVVVAGVVLTPPVRAQVAEWLRIGGVQAQPVGTPPTGRPSVPAVSPGMSLKDAARVAGFTPALPKQLGTPTGVQASDGFVATSWSEVRLEQFRSGISPTYLKQYYSGLQYVEEVSGYWFETPHQLVLVNQQVVRIAGPTLVWERDGVTFRLEGVGRERAVELAGGTS</sequence>
<dbReference type="EMBL" id="JACHNF010000001">
    <property type="protein sequence ID" value="MBB5978758.1"/>
    <property type="molecule type" value="Genomic_DNA"/>
</dbReference>
<organism evidence="2 3">
    <name type="scientific">Kribbella solani</name>
    <dbReference type="NCBI Taxonomy" id="236067"/>
    <lineage>
        <taxon>Bacteria</taxon>
        <taxon>Bacillati</taxon>
        <taxon>Actinomycetota</taxon>
        <taxon>Actinomycetes</taxon>
        <taxon>Propionibacteriales</taxon>
        <taxon>Kribbellaceae</taxon>
        <taxon>Kribbella</taxon>
    </lineage>
</organism>
<keyword evidence="3" id="KW-1185">Reference proteome</keyword>
<evidence type="ECO:0000313" key="3">
    <source>
        <dbReference type="Proteomes" id="UP000558997"/>
    </source>
</evidence>
<dbReference type="RefSeq" id="WP_184833320.1">
    <property type="nucleotide sequence ID" value="NZ_BAAAVN010000001.1"/>
</dbReference>
<comment type="caution">
    <text evidence="2">The sequence shown here is derived from an EMBL/GenBank/DDBJ whole genome shotgun (WGS) entry which is preliminary data.</text>
</comment>
<reference evidence="2 3" key="1">
    <citation type="submission" date="2020-08" db="EMBL/GenBank/DDBJ databases">
        <title>Sequencing the genomes of 1000 actinobacteria strains.</title>
        <authorList>
            <person name="Klenk H.-P."/>
        </authorList>
    </citation>
    <scope>NUCLEOTIDE SEQUENCE [LARGE SCALE GENOMIC DNA]</scope>
    <source>
        <strain evidence="2 3">DSM 17294</strain>
    </source>
</reference>
<evidence type="ECO:0000256" key="1">
    <source>
        <dbReference type="SAM" id="Phobius"/>
    </source>
</evidence>
<keyword evidence="1" id="KW-0472">Membrane</keyword>
<name>A0A841DTU9_9ACTN</name>
<feature type="transmembrane region" description="Helical" evidence="1">
    <location>
        <begin position="46"/>
        <end position="64"/>
    </location>
</feature>
<dbReference type="AlphaFoldDB" id="A0A841DTU9"/>
<keyword evidence="1" id="KW-0812">Transmembrane</keyword>
<evidence type="ECO:0000313" key="2">
    <source>
        <dbReference type="EMBL" id="MBB5978758.1"/>
    </source>
</evidence>
<protein>
    <submittedName>
        <fullName evidence="2">Uncharacterized protein</fullName>
    </submittedName>
</protein>
<proteinExistence type="predicted"/>
<keyword evidence="1" id="KW-1133">Transmembrane helix</keyword>
<accession>A0A841DTU9</accession>
<dbReference type="Proteomes" id="UP000558997">
    <property type="component" value="Unassembled WGS sequence"/>
</dbReference>